<evidence type="ECO:0000313" key="1">
    <source>
        <dbReference type="EMBL" id="RVU16402.1"/>
    </source>
</evidence>
<dbReference type="AlphaFoldDB" id="A0A3S2W8P4"/>
<dbReference type="EMBL" id="SACP01000016">
    <property type="protein sequence ID" value="RVU16402.1"/>
    <property type="molecule type" value="Genomic_DNA"/>
</dbReference>
<comment type="caution">
    <text evidence="1">The sequence shown here is derived from an EMBL/GenBank/DDBJ whole genome shotgun (WGS) entry which is preliminary data.</text>
</comment>
<name>A0A3S2W8P4_9HYPH</name>
<gene>
    <name evidence="1" type="ORF">EOE48_17090</name>
</gene>
<accession>A0A3S2W8P4</accession>
<dbReference type="Proteomes" id="UP000286997">
    <property type="component" value="Unassembled WGS sequence"/>
</dbReference>
<sequence>MTAGGDHPGREALTALDAALAQRPHKDHSSLSQATTCLCAFRDNLIAAGRDGRPSPDMMRLNAIISVVLAGHFPLGAVPWDELVLARGWLADLVADADG</sequence>
<dbReference type="OrthoDB" id="7996968at2"/>
<evidence type="ECO:0000313" key="2">
    <source>
        <dbReference type="Proteomes" id="UP000286997"/>
    </source>
</evidence>
<dbReference type="RefSeq" id="WP_127731294.1">
    <property type="nucleotide sequence ID" value="NZ_SACP01000016.1"/>
</dbReference>
<proteinExistence type="predicted"/>
<protein>
    <submittedName>
        <fullName evidence="1">Uncharacterized protein</fullName>
    </submittedName>
</protein>
<reference evidence="1 2" key="1">
    <citation type="submission" date="2019-01" db="EMBL/GenBank/DDBJ databases">
        <authorList>
            <person name="Chen W.-M."/>
        </authorList>
    </citation>
    <scope>NUCLEOTIDE SEQUENCE [LARGE SCALE GENOMIC DNA]</scope>
    <source>
        <strain evidence="1 2">TER-1</strain>
    </source>
</reference>
<keyword evidence="2" id="KW-1185">Reference proteome</keyword>
<organism evidence="1 2">
    <name type="scientific">Methylobacterium oryzihabitans</name>
    <dbReference type="NCBI Taxonomy" id="2499852"/>
    <lineage>
        <taxon>Bacteria</taxon>
        <taxon>Pseudomonadati</taxon>
        <taxon>Pseudomonadota</taxon>
        <taxon>Alphaproteobacteria</taxon>
        <taxon>Hyphomicrobiales</taxon>
        <taxon>Methylobacteriaceae</taxon>
        <taxon>Methylobacterium</taxon>
    </lineage>
</organism>